<feature type="region of interest" description="Disordered" evidence="1">
    <location>
        <begin position="257"/>
        <end position="278"/>
    </location>
</feature>
<dbReference type="GO" id="GO:0031410">
    <property type="term" value="C:cytoplasmic vesicle"/>
    <property type="evidence" value="ECO:0007669"/>
    <property type="project" value="TreeGrafter"/>
</dbReference>
<feature type="compositionally biased region" description="Polar residues" evidence="1">
    <location>
        <begin position="334"/>
        <end position="366"/>
    </location>
</feature>
<accession>A0AAV9QU33</accession>
<dbReference type="Proteomes" id="UP001311232">
    <property type="component" value="Unassembled WGS sequence"/>
</dbReference>
<proteinExistence type="predicted"/>
<reference evidence="4 5" key="1">
    <citation type="submission" date="2021-06" db="EMBL/GenBank/DDBJ databases">
        <authorList>
            <person name="Palmer J.M."/>
        </authorList>
    </citation>
    <scope>NUCLEOTIDE SEQUENCE [LARGE SCALE GENOMIC DNA]</scope>
    <source>
        <strain evidence="4 5">MEX-2019</strain>
        <tissue evidence="4">Muscle</tissue>
    </source>
</reference>
<dbReference type="InterPro" id="IPR043987">
    <property type="entry name" value="CCZ1/INTU/HSP4_longin_1"/>
</dbReference>
<dbReference type="InterPro" id="IPR026091">
    <property type="entry name" value="HPS4"/>
</dbReference>
<evidence type="ECO:0000259" key="3">
    <source>
        <dbReference type="Pfam" id="PF19033"/>
    </source>
</evidence>
<gene>
    <name evidence="4" type="ORF">CRENBAI_005723</name>
</gene>
<name>A0AAV9QU33_9TELE</name>
<sequence>MTSTACDCPAFLKCDAQSLRSVEGSTPRILSKCIFSLEEETHDRPLRITYGWAHAAGLKEVRGEGDPTRNGICYFYPEETPLDKQDLLCGQLAGVGRCVSELSSSSVQTLRLRRCKFAIRMKEDFFWALGCSMEVPSDSVCELLDHLINLFCFYNGSVRQSYQLNSKESLAAEWARYLFHVLSGPSELHYILRSLRTIDLTNVDPLLLLKAALILQACQRCPLVLAGCVLFRGRAVSTQMPPQLTMKVMVHESKTYTKTQRLSEASPPSSDGGPVSSTAVFLTPSELQYLQAAPVDKTSRSHSTQEKDAPPKKTRLSRTLSDTPSSESEPSHPVSRQSPQKLSFSPHLSGSEDSVFSPVPSQSTADSPNPSPVSPVRPFSNGGNSHETVEKTLDESHYHSFHSSGDEVSQIHNEADGSVFEENLYLNGGGLGGDATCETSFEVRGADCGNDLLRDDQMAAGEVEVSCSKVRGHKAETKWPPPVSCAVDSLEESPLIPMMLYMHRVNSLVLALLVEPRFMSDTASMEEVNHSSLASLNGLEAHLRAISPAAPGAAGPYLFAHYDSIQSTLTTNVSGRPGGAPEHPFVRATSLLHSHFFDTETLQEAIIRSAGTAVYGTRTVAHETYFQQHGGSVRNSGIPNQQDSAFSLPSKARHRLLKHRVNLL</sequence>
<feature type="domain" description="CCZ1/INTU/HSP4 first Longin" evidence="2">
    <location>
        <begin position="60"/>
        <end position="156"/>
    </location>
</feature>
<feature type="region of interest" description="Disordered" evidence="1">
    <location>
        <begin position="293"/>
        <end position="387"/>
    </location>
</feature>
<dbReference type="GO" id="GO:0031267">
    <property type="term" value="F:small GTPase binding"/>
    <property type="evidence" value="ECO:0007669"/>
    <property type="project" value="TreeGrafter"/>
</dbReference>
<evidence type="ECO:0000259" key="2">
    <source>
        <dbReference type="Pfam" id="PF19031"/>
    </source>
</evidence>
<dbReference type="Pfam" id="PF19031">
    <property type="entry name" value="Intu_longin_1"/>
    <property type="match status" value="1"/>
</dbReference>
<dbReference type="PANTHER" id="PTHR14407:SF9">
    <property type="entry name" value="BLOC-3 COMPLEX MEMBER HPS4"/>
    <property type="match status" value="1"/>
</dbReference>
<dbReference type="InterPro" id="IPR043989">
    <property type="entry name" value="CCZ1/INTU/HSP4_longin_3"/>
</dbReference>
<comment type="caution">
    <text evidence="4">The sequence shown here is derived from an EMBL/GenBank/DDBJ whole genome shotgun (WGS) entry which is preliminary data.</text>
</comment>
<dbReference type="GO" id="GO:1903232">
    <property type="term" value="P:melanosome assembly"/>
    <property type="evidence" value="ECO:0007669"/>
    <property type="project" value="TreeGrafter"/>
</dbReference>
<dbReference type="EMBL" id="JAHHUM010002732">
    <property type="protein sequence ID" value="KAK5600991.1"/>
    <property type="molecule type" value="Genomic_DNA"/>
</dbReference>
<feature type="domain" description="CCZ1/INTU/HPS4 third Longin" evidence="3">
    <location>
        <begin position="556"/>
        <end position="653"/>
    </location>
</feature>
<evidence type="ECO:0000313" key="4">
    <source>
        <dbReference type="EMBL" id="KAK5600991.1"/>
    </source>
</evidence>
<feature type="compositionally biased region" description="Basic and acidic residues" evidence="1">
    <location>
        <begin position="297"/>
        <end position="311"/>
    </location>
</feature>
<organism evidence="4 5">
    <name type="scientific">Crenichthys baileyi</name>
    <name type="common">White River springfish</name>
    <dbReference type="NCBI Taxonomy" id="28760"/>
    <lineage>
        <taxon>Eukaryota</taxon>
        <taxon>Metazoa</taxon>
        <taxon>Chordata</taxon>
        <taxon>Craniata</taxon>
        <taxon>Vertebrata</taxon>
        <taxon>Euteleostomi</taxon>
        <taxon>Actinopterygii</taxon>
        <taxon>Neopterygii</taxon>
        <taxon>Teleostei</taxon>
        <taxon>Neoteleostei</taxon>
        <taxon>Acanthomorphata</taxon>
        <taxon>Ovalentaria</taxon>
        <taxon>Atherinomorphae</taxon>
        <taxon>Cyprinodontiformes</taxon>
        <taxon>Goodeidae</taxon>
        <taxon>Crenichthys</taxon>
    </lineage>
</organism>
<dbReference type="GO" id="GO:0005085">
    <property type="term" value="F:guanyl-nucleotide exchange factor activity"/>
    <property type="evidence" value="ECO:0007669"/>
    <property type="project" value="TreeGrafter"/>
</dbReference>
<protein>
    <recommendedName>
        <fullName evidence="6">Hermansky-Pudlak syndrome 4 protein</fullName>
    </recommendedName>
</protein>
<dbReference type="GO" id="GO:0005765">
    <property type="term" value="C:lysosomal membrane"/>
    <property type="evidence" value="ECO:0007669"/>
    <property type="project" value="TreeGrafter"/>
</dbReference>
<dbReference type="GO" id="GO:0016192">
    <property type="term" value="P:vesicle-mediated transport"/>
    <property type="evidence" value="ECO:0007669"/>
    <property type="project" value="InterPro"/>
</dbReference>
<evidence type="ECO:0000313" key="5">
    <source>
        <dbReference type="Proteomes" id="UP001311232"/>
    </source>
</evidence>
<keyword evidence="5" id="KW-1185">Reference proteome</keyword>
<evidence type="ECO:0008006" key="6">
    <source>
        <dbReference type="Google" id="ProtNLM"/>
    </source>
</evidence>
<feature type="compositionally biased region" description="Low complexity" evidence="1">
    <location>
        <begin position="266"/>
        <end position="277"/>
    </location>
</feature>
<evidence type="ECO:0000256" key="1">
    <source>
        <dbReference type="SAM" id="MobiDB-lite"/>
    </source>
</evidence>
<dbReference type="GO" id="GO:0006605">
    <property type="term" value="P:protein targeting"/>
    <property type="evidence" value="ECO:0007669"/>
    <property type="project" value="TreeGrafter"/>
</dbReference>
<dbReference type="GO" id="GO:0031085">
    <property type="term" value="C:BLOC-3 complex"/>
    <property type="evidence" value="ECO:0007669"/>
    <property type="project" value="TreeGrafter"/>
</dbReference>
<dbReference type="AlphaFoldDB" id="A0AAV9QU33"/>
<dbReference type="PANTHER" id="PTHR14407">
    <property type="entry name" value="HERMANSKY-PUDLAK SYNDROME 4 PROTEIN LIGHT-EAR PROTEIN-RELATED"/>
    <property type="match status" value="1"/>
</dbReference>
<dbReference type="Pfam" id="PF19033">
    <property type="entry name" value="Intu_longin_3"/>
    <property type="match status" value="1"/>
</dbReference>